<keyword evidence="1" id="KW-0472">Membrane</keyword>
<dbReference type="RefSeq" id="WP_218155628.1">
    <property type="nucleotide sequence ID" value="NZ_FOHX01000001.1"/>
</dbReference>
<evidence type="ECO:0000313" key="2">
    <source>
        <dbReference type="EMBL" id="SES84766.1"/>
    </source>
</evidence>
<accession>A0A1H9ZSJ3</accession>
<proteinExistence type="predicted"/>
<evidence type="ECO:0000313" key="3">
    <source>
        <dbReference type="Proteomes" id="UP000199361"/>
    </source>
</evidence>
<dbReference type="AlphaFoldDB" id="A0A1H9ZSJ3"/>
<organism evidence="2 3">
    <name type="scientific">Nonomuraea wenchangensis</name>
    <dbReference type="NCBI Taxonomy" id="568860"/>
    <lineage>
        <taxon>Bacteria</taxon>
        <taxon>Bacillati</taxon>
        <taxon>Actinomycetota</taxon>
        <taxon>Actinomycetes</taxon>
        <taxon>Streptosporangiales</taxon>
        <taxon>Streptosporangiaceae</taxon>
        <taxon>Nonomuraea</taxon>
    </lineage>
</organism>
<dbReference type="STRING" id="568860.SAMN05421811_101536"/>
<keyword evidence="1" id="KW-1133">Transmembrane helix</keyword>
<sequence>MRTVLTVLGWLLLLQGVAGLGNSLLGLWPWTERLLVANHLGFLRGHEVFAAIVIGVLGFVLLAVADTVSRTRREEDG</sequence>
<name>A0A1H9ZSJ3_9ACTN</name>
<keyword evidence="1" id="KW-0812">Transmembrane</keyword>
<feature type="transmembrane region" description="Helical" evidence="1">
    <location>
        <begin position="43"/>
        <end position="65"/>
    </location>
</feature>
<protein>
    <submittedName>
        <fullName evidence="2">Uncharacterized protein</fullName>
    </submittedName>
</protein>
<dbReference type="EMBL" id="FOHX01000001">
    <property type="protein sequence ID" value="SES84766.1"/>
    <property type="molecule type" value="Genomic_DNA"/>
</dbReference>
<reference evidence="2 3" key="1">
    <citation type="submission" date="2016-10" db="EMBL/GenBank/DDBJ databases">
        <authorList>
            <person name="de Groot N.N."/>
        </authorList>
    </citation>
    <scope>NUCLEOTIDE SEQUENCE [LARGE SCALE GENOMIC DNA]</scope>
    <source>
        <strain evidence="2 3">CGMCC 4.5598</strain>
    </source>
</reference>
<dbReference type="Proteomes" id="UP000199361">
    <property type="component" value="Unassembled WGS sequence"/>
</dbReference>
<evidence type="ECO:0000256" key="1">
    <source>
        <dbReference type="SAM" id="Phobius"/>
    </source>
</evidence>
<gene>
    <name evidence="2" type="ORF">SAMN05421811_101536</name>
</gene>
<keyword evidence="3" id="KW-1185">Reference proteome</keyword>